<comment type="caution">
    <text evidence="2">The sequence shown here is derived from an EMBL/GenBank/DDBJ whole genome shotgun (WGS) entry which is preliminary data.</text>
</comment>
<dbReference type="EMBL" id="PDVP01000015">
    <property type="protein sequence ID" value="PHP65401.1"/>
    <property type="molecule type" value="Genomic_DNA"/>
</dbReference>
<dbReference type="RefSeq" id="WP_099307915.1">
    <property type="nucleotide sequence ID" value="NZ_PDVP01000015.1"/>
</dbReference>
<evidence type="ECO:0000313" key="2">
    <source>
        <dbReference type="EMBL" id="PHP65401.1"/>
    </source>
</evidence>
<feature type="transmembrane region" description="Helical" evidence="1">
    <location>
        <begin position="45"/>
        <end position="67"/>
    </location>
</feature>
<gene>
    <name evidence="2" type="ORF">CSC94_18750</name>
</gene>
<dbReference type="Proteomes" id="UP000221168">
    <property type="component" value="Unassembled WGS sequence"/>
</dbReference>
<keyword evidence="1" id="KW-0812">Transmembrane</keyword>
<keyword evidence="1" id="KW-1133">Transmembrane helix</keyword>
<evidence type="ECO:0000313" key="3">
    <source>
        <dbReference type="Proteomes" id="UP000221168"/>
    </source>
</evidence>
<keyword evidence="1" id="KW-0472">Membrane</keyword>
<evidence type="ECO:0000256" key="1">
    <source>
        <dbReference type="SAM" id="Phobius"/>
    </source>
</evidence>
<accession>A0A2G1QIX0</accession>
<protein>
    <recommendedName>
        <fullName evidence="4">DUF1640 domain-containing protein</fullName>
    </recommendedName>
</protein>
<dbReference type="AlphaFoldDB" id="A0A2G1QIX0"/>
<reference evidence="2 3" key="1">
    <citation type="submission" date="2017-10" db="EMBL/GenBank/DDBJ databases">
        <title>Sedimentibacterium mangrovi gen. nov., sp. nov., a novel member of family Phyllobacteriacea isolated from mangrove sediment.</title>
        <authorList>
            <person name="Liao H."/>
            <person name="Tian Y."/>
        </authorList>
    </citation>
    <scope>NUCLEOTIDE SEQUENCE [LARGE SCALE GENOMIC DNA]</scope>
    <source>
        <strain evidence="2 3">X9-2-2</strain>
    </source>
</reference>
<organism evidence="2 3">
    <name type="scientific">Zhengella mangrovi</name>
    <dbReference type="NCBI Taxonomy" id="1982044"/>
    <lineage>
        <taxon>Bacteria</taxon>
        <taxon>Pseudomonadati</taxon>
        <taxon>Pseudomonadota</taxon>
        <taxon>Alphaproteobacteria</taxon>
        <taxon>Hyphomicrobiales</taxon>
        <taxon>Notoacmeibacteraceae</taxon>
        <taxon>Zhengella</taxon>
    </lineage>
</organism>
<sequence>MQTTSIDILNMLVDAGIDRDKAEPLAREILTRTEARETLATKSDLWRVALTQTGMTVGAIGVLLALFQAI</sequence>
<name>A0A2G1QIX0_9HYPH</name>
<keyword evidence="3" id="KW-1185">Reference proteome</keyword>
<proteinExistence type="predicted"/>
<evidence type="ECO:0008006" key="4">
    <source>
        <dbReference type="Google" id="ProtNLM"/>
    </source>
</evidence>